<dbReference type="InterPro" id="IPR005279">
    <property type="entry name" value="Dipep/tripep_permease"/>
</dbReference>
<feature type="transmembrane region" description="Helical" evidence="9">
    <location>
        <begin position="177"/>
        <end position="196"/>
    </location>
</feature>
<dbReference type="PANTHER" id="PTHR23517">
    <property type="entry name" value="RESISTANCE PROTEIN MDTM, PUTATIVE-RELATED-RELATED"/>
    <property type="match status" value="1"/>
</dbReference>
<keyword evidence="12" id="KW-1185">Reference proteome</keyword>
<dbReference type="Proteomes" id="UP000510822">
    <property type="component" value="Chromosome"/>
</dbReference>
<dbReference type="AlphaFoldDB" id="A0A7D5ZCS1"/>
<dbReference type="SUPFAM" id="SSF103473">
    <property type="entry name" value="MFS general substrate transporter"/>
    <property type="match status" value="1"/>
</dbReference>
<feature type="transmembrane region" description="Helical" evidence="9">
    <location>
        <begin position="21"/>
        <end position="40"/>
    </location>
</feature>
<evidence type="ECO:0000256" key="2">
    <source>
        <dbReference type="ARBA" id="ARBA00022448"/>
    </source>
</evidence>
<feature type="transmembrane region" description="Helical" evidence="9">
    <location>
        <begin position="285"/>
        <end position="305"/>
    </location>
</feature>
<proteinExistence type="inferred from homology"/>
<keyword evidence="5" id="KW-0571">Peptide transport</keyword>
<feature type="transmembrane region" description="Helical" evidence="9">
    <location>
        <begin position="79"/>
        <end position="97"/>
    </location>
</feature>
<evidence type="ECO:0000256" key="7">
    <source>
        <dbReference type="ARBA" id="ARBA00023136"/>
    </source>
</evidence>
<keyword evidence="6 9" id="KW-1133">Transmembrane helix</keyword>
<keyword evidence="4 8" id="KW-0812">Transmembrane</keyword>
<dbReference type="EMBL" id="CP058952">
    <property type="protein sequence ID" value="QLI81705.1"/>
    <property type="molecule type" value="Genomic_DNA"/>
</dbReference>
<dbReference type="CDD" id="cd17346">
    <property type="entry name" value="MFS_DtpA_like"/>
    <property type="match status" value="1"/>
</dbReference>
<dbReference type="PANTHER" id="PTHR23517:SF15">
    <property type="entry name" value="PROTON-DEPENDENT OLIGOPEPTIDE FAMILY TRANSPORT PROTEIN"/>
    <property type="match status" value="1"/>
</dbReference>
<organism evidence="11 12">
    <name type="scientific">Chitinibacter fontanus</name>
    <dbReference type="NCBI Taxonomy" id="1737446"/>
    <lineage>
        <taxon>Bacteria</taxon>
        <taxon>Pseudomonadati</taxon>
        <taxon>Pseudomonadota</taxon>
        <taxon>Betaproteobacteria</taxon>
        <taxon>Neisseriales</taxon>
        <taxon>Chitinibacteraceae</taxon>
        <taxon>Chitinibacter</taxon>
    </lineage>
</organism>
<evidence type="ECO:0000256" key="9">
    <source>
        <dbReference type="SAM" id="Phobius"/>
    </source>
</evidence>
<feature type="transmembrane region" description="Helical" evidence="9">
    <location>
        <begin position="103"/>
        <end position="122"/>
    </location>
</feature>
<evidence type="ECO:0000256" key="1">
    <source>
        <dbReference type="ARBA" id="ARBA00004651"/>
    </source>
</evidence>
<comment type="subcellular location">
    <subcellularLocation>
        <location evidence="1">Cell membrane</location>
        <topology evidence="1">Multi-pass membrane protein</topology>
    </subcellularLocation>
    <subcellularLocation>
        <location evidence="8">Membrane</location>
        <topology evidence="8">Multi-pass membrane protein</topology>
    </subcellularLocation>
</comment>
<evidence type="ECO:0000256" key="6">
    <source>
        <dbReference type="ARBA" id="ARBA00022989"/>
    </source>
</evidence>
<evidence type="ECO:0000256" key="8">
    <source>
        <dbReference type="RuleBase" id="RU003755"/>
    </source>
</evidence>
<evidence type="ECO:0000313" key="11">
    <source>
        <dbReference type="EMBL" id="QLI81705.1"/>
    </source>
</evidence>
<feature type="domain" description="Major facilitator superfamily (MFS) profile" evidence="10">
    <location>
        <begin position="1"/>
        <end position="201"/>
    </location>
</feature>
<evidence type="ECO:0000256" key="3">
    <source>
        <dbReference type="ARBA" id="ARBA00022475"/>
    </source>
</evidence>
<dbReference type="GO" id="GO:0005886">
    <property type="term" value="C:plasma membrane"/>
    <property type="evidence" value="ECO:0007669"/>
    <property type="project" value="UniProtKB-SubCell"/>
</dbReference>
<dbReference type="InterPro" id="IPR020846">
    <property type="entry name" value="MFS_dom"/>
</dbReference>
<dbReference type="InterPro" id="IPR036259">
    <property type="entry name" value="MFS_trans_sf"/>
</dbReference>
<dbReference type="Gene3D" id="1.20.1250.20">
    <property type="entry name" value="MFS general substrate transporter like domains"/>
    <property type="match status" value="2"/>
</dbReference>
<protein>
    <submittedName>
        <fullName evidence="11">Peptide MFS transporter</fullName>
    </submittedName>
</protein>
<feature type="transmembrane region" description="Helical" evidence="9">
    <location>
        <begin position="382"/>
        <end position="406"/>
    </location>
</feature>
<keyword evidence="2 8" id="KW-0813">Transport</keyword>
<dbReference type="Pfam" id="PF00854">
    <property type="entry name" value="PTR2"/>
    <property type="match status" value="2"/>
</dbReference>
<name>A0A7D5ZCS1_9NEIS</name>
<dbReference type="NCBIfam" id="TIGR00924">
    <property type="entry name" value="yjdL_sub1_fam"/>
    <property type="match status" value="2"/>
</dbReference>
<dbReference type="InterPro" id="IPR000109">
    <property type="entry name" value="POT_fam"/>
</dbReference>
<evidence type="ECO:0000256" key="4">
    <source>
        <dbReference type="ARBA" id="ARBA00022692"/>
    </source>
</evidence>
<keyword evidence="7 9" id="KW-0472">Membrane</keyword>
<sequence length="456" mass="50736">MHTTHPRGLYLLFATEMWERFSYYGNRALLALFMLSALSFDKHFTAALYGQYTGLVFLTPLIGGYIADRFWGNRRSIMVGGVLMALGQYSLFASGSYYTQLDIAIPLFYLGLGLIILGNGLFKPNISTMVGQLYTAQDKRKDAAYTIFYMGINLGSFFAPLICGTLGDTGNPADFRWGFFAAGTGMVMSLLVFAFFQRKYLVDPQGNQIGLAPEHRSQAQTARRNEPLTRTDYDRMLVIGVISFFVIFFWAAFEQAGVSLTFFANENLDRQVFGWTVPTSWFQSLNPVFVLIFAPILAQFWVKLANKDREPASPTKMAYGLLLLSAGFLVIALGVKQVAPGVKLSMMWLVAMYWLHSMGELCLSPIGLSLVNKLAPAKFASLLMGVWFLSTAAANWFAGILAGFYPEAGKPAPQFLGWEIVSLNDFFMFFVMMSFAAGGLLLLSTSFLQKRMHGVN</sequence>
<keyword evidence="5" id="KW-0653">Protein transport</keyword>
<accession>A0A7D5ZCS1</accession>
<evidence type="ECO:0000256" key="5">
    <source>
        <dbReference type="ARBA" id="ARBA00022856"/>
    </source>
</evidence>
<gene>
    <name evidence="11" type="ORF">HZU75_09270</name>
</gene>
<feature type="transmembrane region" description="Helical" evidence="9">
    <location>
        <begin position="347"/>
        <end position="370"/>
    </location>
</feature>
<dbReference type="KEGG" id="cfon:HZU75_09270"/>
<comment type="similarity">
    <text evidence="8">Belongs to the major facilitator superfamily. Proton-dependent oligopeptide transporter (POT/PTR) (TC 2.A.17) family.</text>
</comment>
<feature type="transmembrane region" description="Helical" evidence="9">
    <location>
        <begin position="233"/>
        <end position="253"/>
    </location>
</feature>
<dbReference type="PROSITE" id="PS50850">
    <property type="entry name" value="MFS"/>
    <property type="match status" value="1"/>
</dbReference>
<reference evidence="11 12" key="1">
    <citation type="journal article" date="2016" name="Int. J. Syst. Evol. Microbiol.">
        <title>Chitinibacter fontanus sp. nov., isolated from a spring.</title>
        <authorList>
            <person name="Sheu S.Y."/>
            <person name="Li Y.S."/>
            <person name="Young C.C."/>
            <person name="Chen W.M."/>
        </authorList>
    </citation>
    <scope>NUCLEOTIDE SEQUENCE [LARGE SCALE GENOMIC DNA]</scope>
    <source>
        <strain evidence="11 12">STM-7</strain>
    </source>
</reference>
<feature type="transmembrane region" description="Helical" evidence="9">
    <location>
        <begin position="426"/>
        <end position="448"/>
    </location>
</feature>
<evidence type="ECO:0000313" key="12">
    <source>
        <dbReference type="Proteomes" id="UP000510822"/>
    </source>
</evidence>
<feature type="transmembrane region" description="Helical" evidence="9">
    <location>
        <begin position="46"/>
        <end position="67"/>
    </location>
</feature>
<feature type="transmembrane region" description="Helical" evidence="9">
    <location>
        <begin position="143"/>
        <end position="162"/>
    </location>
</feature>
<dbReference type="GO" id="GO:0006857">
    <property type="term" value="P:oligopeptide transport"/>
    <property type="evidence" value="ECO:0007669"/>
    <property type="project" value="InterPro"/>
</dbReference>
<dbReference type="RefSeq" id="WP_180305815.1">
    <property type="nucleotide sequence ID" value="NZ_CP058952.1"/>
</dbReference>
<dbReference type="PROSITE" id="PS01023">
    <property type="entry name" value="PTR2_2"/>
    <property type="match status" value="1"/>
</dbReference>
<dbReference type="InterPro" id="IPR018456">
    <property type="entry name" value="PTR2_symporter_CS"/>
</dbReference>
<dbReference type="GO" id="GO:1904680">
    <property type="term" value="F:peptide transmembrane transporter activity"/>
    <property type="evidence" value="ECO:0007669"/>
    <property type="project" value="InterPro"/>
</dbReference>
<evidence type="ECO:0000259" key="10">
    <source>
        <dbReference type="PROSITE" id="PS50850"/>
    </source>
</evidence>
<feature type="transmembrane region" description="Helical" evidence="9">
    <location>
        <begin position="317"/>
        <end position="335"/>
    </location>
</feature>
<dbReference type="InterPro" id="IPR050171">
    <property type="entry name" value="MFS_Transporters"/>
</dbReference>
<keyword evidence="3" id="KW-1003">Cell membrane</keyword>